<organism evidence="1 2">
    <name type="scientific">Paracidovorax valerianellae</name>
    <dbReference type="NCBI Taxonomy" id="187868"/>
    <lineage>
        <taxon>Bacteria</taxon>
        <taxon>Pseudomonadati</taxon>
        <taxon>Pseudomonadota</taxon>
        <taxon>Betaproteobacteria</taxon>
        <taxon>Burkholderiales</taxon>
        <taxon>Comamonadaceae</taxon>
        <taxon>Paracidovorax</taxon>
    </lineage>
</organism>
<dbReference type="Proteomes" id="UP000198781">
    <property type="component" value="Unassembled WGS sequence"/>
</dbReference>
<sequence>MARPDQIPEDIWTDALLVANGQSMLSSDGGYGLEDNGDAVLVRRLETKQEHKRLLAAQLSGLLALCQATREGAQALHVASQRQGGVR</sequence>
<gene>
    <name evidence="1" type="ORF">SAMN05192589_104391</name>
</gene>
<accession>A0A1G6SB63</accession>
<dbReference type="AlphaFoldDB" id="A0A1G6SB63"/>
<keyword evidence="2" id="KW-1185">Reference proteome</keyword>
<dbReference type="EMBL" id="FMZC01000004">
    <property type="protein sequence ID" value="SDD13973.1"/>
    <property type="molecule type" value="Genomic_DNA"/>
</dbReference>
<evidence type="ECO:0000313" key="2">
    <source>
        <dbReference type="Proteomes" id="UP000198781"/>
    </source>
</evidence>
<dbReference type="STRING" id="187868.SAMN05192589_104391"/>
<evidence type="ECO:0000313" key="1">
    <source>
        <dbReference type="EMBL" id="SDD13973.1"/>
    </source>
</evidence>
<protein>
    <submittedName>
        <fullName evidence="1">Uncharacterized protein</fullName>
    </submittedName>
</protein>
<reference evidence="1 2" key="1">
    <citation type="submission" date="2016-10" db="EMBL/GenBank/DDBJ databases">
        <authorList>
            <person name="de Groot N.N."/>
        </authorList>
    </citation>
    <scope>NUCLEOTIDE SEQUENCE [LARGE SCALE GENOMIC DNA]</scope>
    <source>
        <strain evidence="1 2">DSM 16619</strain>
    </source>
</reference>
<proteinExistence type="predicted"/>
<name>A0A1G6SB63_9BURK</name>